<sequence length="96" mass="10716">MELINFLNENYYVLVPVLWVIGYALKQTPKIPDWTIIWFLLGISLVIGTIAFGFSIDGIFNGIIAAGVAVLGHQMFKQTIGARSNTKNEEKTKKSK</sequence>
<protein>
    <recommendedName>
        <fullName evidence="4">Phage holin family Hol44, holin superfamily V</fullName>
    </recommendedName>
</protein>
<dbReference type="RefSeq" id="WP_136829472.1">
    <property type="nucleotide sequence ID" value="NZ_SWBM01000001.1"/>
</dbReference>
<evidence type="ECO:0008006" key="4">
    <source>
        <dbReference type="Google" id="ProtNLM"/>
    </source>
</evidence>
<dbReference type="AlphaFoldDB" id="A0A4U1D9J5"/>
<accession>A0A4U1D9J5</accession>
<name>A0A4U1D9J5_9BACI</name>
<keyword evidence="1" id="KW-0812">Transmembrane</keyword>
<evidence type="ECO:0000313" key="2">
    <source>
        <dbReference type="EMBL" id="TKC18778.1"/>
    </source>
</evidence>
<dbReference type="OrthoDB" id="2884029at2"/>
<keyword evidence="1" id="KW-0472">Membrane</keyword>
<dbReference type="Pfam" id="PF16079">
    <property type="entry name" value="Phage_holin_5_2"/>
    <property type="match status" value="1"/>
</dbReference>
<organism evidence="2 3">
    <name type="scientific">Robertmurraya kyonggiensis</name>
    <dbReference type="NCBI Taxonomy" id="1037680"/>
    <lineage>
        <taxon>Bacteria</taxon>
        <taxon>Bacillati</taxon>
        <taxon>Bacillota</taxon>
        <taxon>Bacilli</taxon>
        <taxon>Bacillales</taxon>
        <taxon>Bacillaceae</taxon>
        <taxon>Robertmurraya</taxon>
    </lineage>
</organism>
<dbReference type="Proteomes" id="UP000307756">
    <property type="component" value="Unassembled WGS sequence"/>
</dbReference>
<evidence type="ECO:0000313" key="3">
    <source>
        <dbReference type="Proteomes" id="UP000307756"/>
    </source>
</evidence>
<feature type="transmembrane region" description="Helical" evidence="1">
    <location>
        <begin position="6"/>
        <end position="25"/>
    </location>
</feature>
<keyword evidence="1" id="KW-1133">Transmembrane helix</keyword>
<gene>
    <name evidence="2" type="ORF">FA727_04265</name>
</gene>
<dbReference type="EMBL" id="SWBM01000001">
    <property type="protein sequence ID" value="TKC18778.1"/>
    <property type="molecule type" value="Genomic_DNA"/>
</dbReference>
<reference evidence="2 3" key="1">
    <citation type="journal article" date="2011" name="J. Microbiol.">
        <title>Bacillus kyonggiensis sp. nov., isolated from soil of a lettuce field.</title>
        <authorList>
            <person name="Dong K."/>
            <person name="Lee S."/>
        </authorList>
    </citation>
    <scope>NUCLEOTIDE SEQUENCE [LARGE SCALE GENOMIC DNA]</scope>
    <source>
        <strain evidence="2 3">NB22</strain>
    </source>
</reference>
<dbReference type="InterPro" id="IPR032111">
    <property type="entry name" value="Clostridium_phage_holin"/>
</dbReference>
<evidence type="ECO:0000256" key="1">
    <source>
        <dbReference type="SAM" id="Phobius"/>
    </source>
</evidence>
<proteinExistence type="predicted"/>
<comment type="caution">
    <text evidence="2">The sequence shown here is derived from an EMBL/GenBank/DDBJ whole genome shotgun (WGS) entry which is preliminary data.</text>
</comment>
<feature type="transmembrane region" description="Helical" evidence="1">
    <location>
        <begin position="34"/>
        <end position="52"/>
    </location>
</feature>
<keyword evidence="3" id="KW-1185">Reference proteome</keyword>